<organism evidence="4 5">
    <name type="scientific">Aphanomyces stellatus</name>
    <dbReference type="NCBI Taxonomy" id="120398"/>
    <lineage>
        <taxon>Eukaryota</taxon>
        <taxon>Sar</taxon>
        <taxon>Stramenopiles</taxon>
        <taxon>Oomycota</taxon>
        <taxon>Saprolegniomycetes</taxon>
        <taxon>Saprolegniales</taxon>
        <taxon>Verrucalvaceae</taxon>
        <taxon>Aphanomyces</taxon>
    </lineage>
</organism>
<reference evidence="3" key="2">
    <citation type="submission" date="2019-06" db="EMBL/GenBank/DDBJ databases">
        <title>Genomics analysis of Aphanomyces spp. identifies a new class of oomycete effector associated with host adaptation.</title>
        <authorList>
            <person name="Gaulin E."/>
        </authorList>
    </citation>
    <scope>NUCLEOTIDE SEQUENCE</scope>
    <source>
        <strain evidence="3">CBS 578.67</strain>
    </source>
</reference>
<dbReference type="Pfam" id="PF00168">
    <property type="entry name" value="C2"/>
    <property type="match status" value="1"/>
</dbReference>
<dbReference type="InterPro" id="IPR000008">
    <property type="entry name" value="C2_dom"/>
</dbReference>
<dbReference type="PROSITE" id="PS50004">
    <property type="entry name" value="C2"/>
    <property type="match status" value="1"/>
</dbReference>
<evidence type="ECO:0000256" key="1">
    <source>
        <dbReference type="SAM" id="MobiDB-lite"/>
    </source>
</evidence>
<dbReference type="InterPro" id="IPR035892">
    <property type="entry name" value="C2_domain_sf"/>
</dbReference>
<sequence>MLILRVSLLKIANVPPLPPSDANSRKWGGGKRDPYVVLQIDDNEHTSASVPRTLNPSWSPPAIFDFNLPLHDPRLLLRVSVLDYLNHDLVVASTELPIPHMSDDDASPTSHRLRSHVPGSQAKCHIWLSMAWIEDGPPPSGSPMWEYQRLGDVWEADDGNTSGCQLNFPGGDADGWEYADSVDGPWSIRQSPSATARRRRWLSADHDDDPNNGSSSTS</sequence>
<dbReference type="SMART" id="SM00239">
    <property type="entry name" value="C2"/>
    <property type="match status" value="1"/>
</dbReference>
<keyword evidence="5" id="KW-1185">Reference proteome</keyword>
<dbReference type="EMBL" id="VJMH01007269">
    <property type="protein sequence ID" value="KAF0684611.1"/>
    <property type="molecule type" value="Genomic_DNA"/>
</dbReference>
<dbReference type="Gene3D" id="2.60.40.150">
    <property type="entry name" value="C2 domain"/>
    <property type="match status" value="1"/>
</dbReference>
<protein>
    <submittedName>
        <fullName evidence="4">Aste57867_23415 protein</fullName>
    </submittedName>
</protein>
<dbReference type="EMBL" id="CAADRA010007295">
    <property type="protein sequence ID" value="VFU00061.1"/>
    <property type="molecule type" value="Genomic_DNA"/>
</dbReference>
<reference evidence="4 5" key="1">
    <citation type="submission" date="2019-03" db="EMBL/GenBank/DDBJ databases">
        <authorList>
            <person name="Gaulin E."/>
            <person name="Dumas B."/>
        </authorList>
    </citation>
    <scope>NUCLEOTIDE SEQUENCE [LARGE SCALE GENOMIC DNA]</scope>
    <source>
        <strain evidence="4">CBS 568.67</strain>
    </source>
</reference>
<gene>
    <name evidence="4" type="primary">Aste57867_23415</name>
    <name evidence="3" type="ORF">As57867_023344</name>
    <name evidence="4" type="ORF">ASTE57867_23415</name>
</gene>
<evidence type="ECO:0000259" key="2">
    <source>
        <dbReference type="PROSITE" id="PS50004"/>
    </source>
</evidence>
<proteinExistence type="predicted"/>
<dbReference type="SUPFAM" id="SSF49562">
    <property type="entry name" value="C2 domain (Calcium/lipid-binding domain, CaLB)"/>
    <property type="match status" value="1"/>
</dbReference>
<evidence type="ECO:0000313" key="5">
    <source>
        <dbReference type="Proteomes" id="UP000332933"/>
    </source>
</evidence>
<dbReference type="Proteomes" id="UP000332933">
    <property type="component" value="Unassembled WGS sequence"/>
</dbReference>
<dbReference type="CDD" id="cd00030">
    <property type="entry name" value="C2"/>
    <property type="match status" value="1"/>
</dbReference>
<evidence type="ECO:0000313" key="4">
    <source>
        <dbReference type="EMBL" id="VFU00061.1"/>
    </source>
</evidence>
<dbReference type="AlphaFoldDB" id="A0A485LNG1"/>
<name>A0A485LNG1_9STRA</name>
<dbReference type="OrthoDB" id="270970at2759"/>
<feature type="region of interest" description="Disordered" evidence="1">
    <location>
        <begin position="187"/>
        <end position="218"/>
    </location>
</feature>
<feature type="domain" description="C2" evidence="2">
    <location>
        <begin position="1"/>
        <end position="111"/>
    </location>
</feature>
<evidence type="ECO:0000313" key="3">
    <source>
        <dbReference type="EMBL" id="KAF0684611.1"/>
    </source>
</evidence>
<accession>A0A485LNG1</accession>